<feature type="domain" description="Alpha/beta hydrolase fold-3" evidence="2">
    <location>
        <begin position="85"/>
        <end position="292"/>
    </location>
</feature>
<evidence type="ECO:0000256" key="1">
    <source>
        <dbReference type="ARBA" id="ARBA00022801"/>
    </source>
</evidence>
<dbReference type="RefSeq" id="WP_380114172.1">
    <property type="nucleotide sequence ID" value="NZ_JBHSIU010000010.1"/>
</dbReference>
<proteinExistence type="predicted"/>
<gene>
    <name evidence="3" type="ORF">ACFPIJ_08820</name>
</gene>
<accession>A0ABV9VNL4</accession>
<dbReference type="InterPro" id="IPR050300">
    <property type="entry name" value="GDXG_lipolytic_enzyme"/>
</dbReference>
<comment type="caution">
    <text evidence="3">The sequence shown here is derived from an EMBL/GenBank/DDBJ whole genome shotgun (WGS) entry which is preliminary data.</text>
</comment>
<dbReference type="GO" id="GO:0016787">
    <property type="term" value="F:hydrolase activity"/>
    <property type="evidence" value="ECO:0007669"/>
    <property type="project" value="UniProtKB-KW"/>
</dbReference>
<evidence type="ECO:0000259" key="2">
    <source>
        <dbReference type="Pfam" id="PF07859"/>
    </source>
</evidence>
<keyword evidence="1 3" id="KW-0378">Hydrolase</keyword>
<evidence type="ECO:0000313" key="4">
    <source>
        <dbReference type="Proteomes" id="UP001595912"/>
    </source>
</evidence>
<dbReference type="Gene3D" id="3.40.50.1820">
    <property type="entry name" value="alpha/beta hydrolase"/>
    <property type="match status" value="1"/>
</dbReference>
<dbReference type="SUPFAM" id="SSF53474">
    <property type="entry name" value="alpha/beta-Hydrolases"/>
    <property type="match status" value="1"/>
</dbReference>
<keyword evidence="4" id="KW-1185">Reference proteome</keyword>
<dbReference type="Pfam" id="PF07859">
    <property type="entry name" value="Abhydrolase_3"/>
    <property type="match status" value="1"/>
</dbReference>
<sequence length="326" mass="34468">MTPAPLRRPPFDPAVDAVLERMRADGTLVPMTADQIAGRRANAVPEDLSAFPVDRRDLTIAGYQGAALQVSVFRGSTVDKSAPAVLHIHGGGMMLGDRFAGMSAVLPWVVEHGVVAVTVEYRLAPEHPDPIPVEDCYAALLWIAGHAAELGIDPARIVLVGASAGGGLAAGVALLARDRGGPPPLGQMLICPMLDDRDRTVSMRQFDGVGAWDRGSIRTGWTALLGDRHGTADVPIYAAPARATSLGGLPATFIDVGSAEVFRDEDVAFATRIWADGGVAELHVWPGGTHGWDQLVPQSPMARQAAEARNAWIARLLRRSITTGHA</sequence>
<reference evidence="4" key="1">
    <citation type="journal article" date="2019" name="Int. J. Syst. Evol. Microbiol.">
        <title>The Global Catalogue of Microorganisms (GCM) 10K type strain sequencing project: providing services to taxonomists for standard genome sequencing and annotation.</title>
        <authorList>
            <consortium name="The Broad Institute Genomics Platform"/>
            <consortium name="The Broad Institute Genome Sequencing Center for Infectious Disease"/>
            <person name="Wu L."/>
            <person name="Ma J."/>
        </authorList>
    </citation>
    <scope>NUCLEOTIDE SEQUENCE [LARGE SCALE GENOMIC DNA]</scope>
    <source>
        <strain evidence="4">CGMCC 4.7152</strain>
    </source>
</reference>
<dbReference type="Proteomes" id="UP001595912">
    <property type="component" value="Unassembled WGS sequence"/>
</dbReference>
<organism evidence="3 4">
    <name type="scientific">Dactylosporangium cerinum</name>
    <dbReference type="NCBI Taxonomy" id="1434730"/>
    <lineage>
        <taxon>Bacteria</taxon>
        <taxon>Bacillati</taxon>
        <taxon>Actinomycetota</taxon>
        <taxon>Actinomycetes</taxon>
        <taxon>Micromonosporales</taxon>
        <taxon>Micromonosporaceae</taxon>
        <taxon>Dactylosporangium</taxon>
    </lineage>
</organism>
<dbReference type="InterPro" id="IPR013094">
    <property type="entry name" value="AB_hydrolase_3"/>
</dbReference>
<dbReference type="PANTHER" id="PTHR48081:SF8">
    <property type="entry name" value="ALPHA_BETA HYDROLASE FOLD-3 DOMAIN-CONTAINING PROTEIN-RELATED"/>
    <property type="match status" value="1"/>
</dbReference>
<name>A0ABV9VNL4_9ACTN</name>
<dbReference type="PANTHER" id="PTHR48081">
    <property type="entry name" value="AB HYDROLASE SUPERFAMILY PROTEIN C4A8.06C"/>
    <property type="match status" value="1"/>
</dbReference>
<dbReference type="InterPro" id="IPR029058">
    <property type="entry name" value="AB_hydrolase_fold"/>
</dbReference>
<evidence type="ECO:0000313" key="3">
    <source>
        <dbReference type="EMBL" id="MFC4997928.1"/>
    </source>
</evidence>
<protein>
    <submittedName>
        <fullName evidence="3">Alpha/beta hydrolase</fullName>
    </submittedName>
</protein>
<dbReference type="EMBL" id="JBHSIU010000010">
    <property type="protein sequence ID" value="MFC4997928.1"/>
    <property type="molecule type" value="Genomic_DNA"/>
</dbReference>